<protein>
    <submittedName>
        <fullName evidence="1">Tetratricopeptide repeat protein</fullName>
    </submittedName>
</protein>
<dbReference type="Pfam" id="PF14559">
    <property type="entry name" value="TPR_19"/>
    <property type="match status" value="1"/>
</dbReference>
<gene>
    <name evidence="1" type="ORF">D8M06_03795</name>
</gene>
<dbReference type="RefSeq" id="WP_121203005.1">
    <property type="nucleotide sequence ID" value="NZ_RBZP01000001.1"/>
</dbReference>
<sequence>METHHDKIILFPKWRKVLEEESLNALKEKQYEKALVKLNKLLSYQVDNYELITGKLICLMELGRFEEAQNLCEDLLKEEDENYFHYVHIYLTILFQTNQYDLLMDQVEKEFDKKDIPKLQEEQFKQLYEISKKMNMDLAMEKESMFFKELFQAVQDNNYVEQWRQVEGLKELKAEPTDEIIQLLVNEYVHPVTKTAIIQWLKASDILKEVAVDKFGVRQFVVPSKLEQIEQSNLVQETLYQLRDIEQENPSLFQLLRKLLHDYAYVVYPIQPQKEDYIHIAKALKIIGEEYLSIHTKKFDDNSEKVHYYIDKIQLCESLYVSIIEG</sequence>
<dbReference type="AlphaFoldDB" id="A0A495ADJ2"/>
<name>A0A495ADJ2_9BACI</name>
<dbReference type="SUPFAM" id="SSF48452">
    <property type="entry name" value="TPR-like"/>
    <property type="match status" value="1"/>
</dbReference>
<accession>A0A495ADJ2</accession>
<dbReference type="OrthoDB" id="2961242at2"/>
<evidence type="ECO:0000313" key="1">
    <source>
        <dbReference type="EMBL" id="RKQ37932.1"/>
    </source>
</evidence>
<evidence type="ECO:0000313" key="2">
    <source>
        <dbReference type="Proteomes" id="UP000269301"/>
    </source>
</evidence>
<proteinExistence type="predicted"/>
<dbReference type="InterPro" id="IPR011990">
    <property type="entry name" value="TPR-like_helical_dom_sf"/>
</dbReference>
<dbReference type="EMBL" id="RBZP01000001">
    <property type="protein sequence ID" value="RKQ37932.1"/>
    <property type="molecule type" value="Genomic_DNA"/>
</dbReference>
<keyword evidence="2" id="KW-1185">Reference proteome</keyword>
<dbReference type="Gene3D" id="1.25.40.10">
    <property type="entry name" value="Tetratricopeptide repeat domain"/>
    <property type="match status" value="1"/>
</dbReference>
<comment type="caution">
    <text evidence="1">The sequence shown here is derived from an EMBL/GenBank/DDBJ whole genome shotgun (WGS) entry which is preliminary data.</text>
</comment>
<dbReference type="Proteomes" id="UP000269301">
    <property type="component" value="Unassembled WGS sequence"/>
</dbReference>
<dbReference type="SUPFAM" id="SSF116965">
    <property type="entry name" value="Hypothetical protein MPN330"/>
    <property type="match status" value="1"/>
</dbReference>
<reference evidence="1 2" key="1">
    <citation type="journal article" date="2016" name="Int. J. Syst. Evol. Microbiol.">
        <title>Oceanobacillus halophilus sp. nov., a novel moderately halophilic bacterium from a hypersaline lake.</title>
        <authorList>
            <person name="Amoozegar M.A."/>
            <person name="Bagheri M."/>
            <person name="Makhdoumi A."/>
            <person name="Nikou M.M."/>
            <person name="Fazeli S.A.S."/>
            <person name="Schumann P."/>
            <person name="Sproer C."/>
            <person name="Sanchez-Porro C."/>
            <person name="Ventosa A."/>
        </authorList>
    </citation>
    <scope>NUCLEOTIDE SEQUENCE [LARGE SCALE GENOMIC DNA]</scope>
    <source>
        <strain evidence="1 2">DSM 23996</strain>
    </source>
</reference>
<organism evidence="1 2">
    <name type="scientific">Oceanobacillus halophilus</name>
    <dbReference type="NCBI Taxonomy" id="930130"/>
    <lineage>
        <taxon>Bacteria</taxon>
        <taxon>Bacillati</taxon>
        <taxon>Bacillota</taxon>
        <taxon>Bacilli</taxon>
        <taxon>Bacillales</taxon>
        <taxon>Bacillaceae</taxon>
        <taxon>Oceanobacillus</taxon>
    </lineage>
</organism>